<dbReference type="Pfam" id="PF01343">
    <property type="entry name" value="Peptidase_S49"/>
    <property type="match status" value="2"/>
</dbReference>
<dbReference type="HOGENOM" id="CLU_330352_0_0_7"/>
<gene>
    <name evidence="7" type="primary">sppA</name>
    <name evidence="7" type="ordered locus">MXAN_2480</name>
</gene>
<dbReference type="GO" id="GO:0006508">
    <property type="term" value="P:proteolysis"/>
    <property type="evidence" value="ECO:0007669"/>
    <property type="project" value="UniProtKB-KW"/>
</dbReference>
<dbReference type="AlphaFoldDB" id="Q1D9H3"/>
<dbReference type="Gene3D" id="6.20.330.10">
    <property type="match status" value="1"/>
</dbReference>
<feature type="domain" description="Peptidase S49" evidence="6">
    <location>
        <begin position="362"/>
        <end position="511"/>
    </location>
</feature>
<dbReference type="EnsemblBacteria" id="ABF87886">
    <property type="protein sequence ID" value="ABF87886"/>
    <property type="gene ID" value="MXAN_2480"/>
</dbReference>
<dbReference type="InterPro" id="IPR004635">
    <property type="entry name" value="Pept_S49_SppA"/>
</dbReference>
<dbReference type="STRING" id="246197.MXAN_2480"/>
<dbReference type="SUPFAM" id="SSF52096">
    <property type="entry name" value="ClpP/crotonase"/>
    <property type="match status" value="2"/>
</dbReference>
<sequence>MPRVPGRMRLLALLLLPSLALAQTSVVSQPALPSRGLALPPTGAALVDEATALSLNPAGLGFVNGSQLFYLHERNLVHDGLGDGVFLATRLLGLGLGGAMEWIRGRAEPDYRRTSLGLSLGTRTLQLGGSWHAYGSSHRDIDALDTFDVGLTARPMRALSLGAVVRDINAPTEGTLALKRQYNLGVGVRPLDERYTLGVDWLFSEGAFRQGQATYTVNAEVIPGLRLGAGVSHGFTSGVPIALQVAATVDTSHLGLTYAAGGTNAGLDHLVAVRLSSETYRSIAPRGGVVTLLDLNDALSGGTSPVLSWLGVTEADPYLRLTRWLDLATQDDRLAGVVVKMESLPGVSWGKAEELRQALLRLRASGKRVMAVVLSTDDLGYFVASAADRIYALQESILYINGLAVHLQTYGGTMEKLGVHWDVARVGRFKTAPEQLSRTEPSDASLESTNAYLDTEVAVYEKAVQEGRKVPVERLHALWALGLPHPKRAVELGLMDGIISSTELDKKVAELVPGGRFSTTYAPRDERDGRWARRRRIAVVPVLGDIIGGRSREDPLGFSRLAGAETVIRALEQAQSDPSVAAIVVRVDSGGGEVLASHLMYEAVMEAAKHKPVVASMGDMAASGGYYAAIGAHEVFALPTTLTGSIGVFYIKPAVEGLLSGLLGVHQESLTRAPLADILDVWRPWTPEEQEAAQAWADASYDSFITEVALRRRMDKAKVDEVARGRVWSGQDALARGLVDKLGGLLEAVDSARMRAGIPPDEELDLVVMGEARGFFSALGGEPGVRAALSLLPAQEPALPESLRALARSAGLNLMLLQPGVKAMLPFQITVR</sequence>
<evidence type="ECO:0000256" key="1">
    <source>
        <dbReference type="ARBA" id="ARBA00008683"/>
    </source>
</evidence>
<comment type="similarity">
    <text evidence="1">Belongs to the peptidase S49 family.</text>
</comment>
<reference evidence="7 8" key="1">
    <citation type="journal article" date="2006" name="Proc. Natl. Acad. Sci. U.S.A.">
        <title>Evolution of sensory complexity recorded in a myxobacterial genome.</title>
        <authorList>
            <person name="Goldman B.S."/>
            <person name="Nierman W.C."/>
            <person name="Kaiser D."/>
            <person name="Slater S.C."/>
            <person name="Durkin A.S."/>
            <person name="Eisen J.A."/>
            <person name="Ronning C.M."/>
            <person name="Barbazuk W.B."/>
            <person name="Blanchard M."/>
            <person name="Field C."/>
            <person name="Halling C."/>
            <person name="Hinkle G."/>
            <person name="Iartchuk O."/>
            <person name="Kim H.S."/>
            <person name="Mackenzie C."/>
            <person name="Madupu R."/>
            <person name="Miller N."/>
            <person name="Shvartsbeyn A."/>
            <person name="Sullivan S.A."/>
            <person name="Vaudin M."/>
            <person name="Wiegand R."/>
            <person name="Kaplan H.B."/>
        </authorList>
    </citation>
    <scope>NUCLEOTIDE SEQUENCE [LARGE SCALE GENOMIC DNA]</scope>
    <source>
        <strain evidence="8">DK1622</strain>
    </source>
</reference>
<dbReference type="InterPro" id="IPR002142">
    <property type="entry name" value="Peptidase_S49"/>
</dbReference>
<keyword evidence="3 7" id="KW-0378">Hydrolase</keyword>
<evidence type="ECO:0000259" key="6">
    <source>
        <dbReference type="Pfam" id="PF01343"/>
    </source>
</evidence>
<dbReference type="KEGG" id="mxa:MXAN_2480"/>
<evidence type="ECO:0000256" key="2">
    <source>
        <dbReference type="ARBA" id="ARBA00022670"/>
    </source>
</evidence>
<name>Q1D9H3_MYXXD</name>
<feature type="domain" description="Peptidase S49" evidence="6">
    <location>
        <begin position="608"/>
        <end position="756"/>
    </location>
</feature>
<dbReference type="EMBL" id="CP000113">
    <property type="protein sequence ID" value="ABF87886.1"/>
    <property type="molecule type" value="Genomic_DNA"/>
</dbReference>
<dbReference type="Proteomes" id="UP000002402">
    <property type="component" value="Chromosome"/>
</dbReference>
<dbReference type="InterPro" id="IPR029045">
    <property type="entry name" value="ClpP/crotonase-like_dom_sf"/>
</dbReference>
<evidence type="ECO:0000256" key="5">
    <source>
        <dbReference type="SAM" id="SignalP"/>
    </source>
</evidence>
<protein>
    <submittedName>
        <fullName evidence="7">Signal peptide peptidase SppA, 36K type</fullName>
        <ecNumber evidence="7">3.4.-.-</ecNumber>
    </submittedName>
</protein>
<dbReference type="GO" id="GO:0008236">
    <property type="term" value="F:serine-type peptidase activity"/>
    <property type="evidence" value="ECO:0007669"/>
    <property type="project" value="UniProtKB-KW"/>
</dbReference>
<dbReference type="EC" id="3.4.-.-" evidence="7"/>
<dbReference type="Gene3D" id="3.90.226.10">
    <property type="entry name" value="2-enoyl-CoA Hydratase, Chain A, domain 1"/>
    <property type="match status" value="2"/>
</dbReference>
<keyword evidence="2" id="KW-0645">Protease</keyword>
<feature type="signal peptide" evidence="5">
    <location>
        <begin position="1"/>
        <end position="22"/>
    </location>
</feature>
<dbReference type="PANTHER" id="PTHR33209:SF1">
    <property type="entry name" value="PEPTIDASE S49 DOMAIN-CONTAINING PROTEIN"/>
    <property type="match status" value="1"/>
</dbReference>
<keyword evidence="8" id="KW-1185">Reference proteome</keyword>
<accession>Q1D9H3</accession>
<evidence type="ECO:0000313" key="8">
    <source>
        <dbReference type="Proteomes" id="UP000002402"/>
    </source>
</evidence>
<feature type="chain" id="PRO_5004188345" evidence="5">
    <location>
        <begin position="23"/>
        <end position="832"/>
    </location>
</feature>
<dbReference type="CDD" id="cd07023">
    <property type="entry name" value="S49_Sppa_N_C"/>
    <property type="match status" value="1"/>
</dbReference>
<dbReference type="NCBIfam" id="TIGR00706">
    <property type="entry name" value="SppA_dom"/>
    <property type="match status" value="1"/>
</dbReference>
<dbReference type="eggNOG" id="COG0616">
    <property type="taxonomic scope" value="Bacteria"/>
</dbReference>
<dbReference type="PANTHER" id="PTHR33209">
    <property type="entry name" value="PROTEASE 4"/>
    <property type="match status" value="1"/>
</dbReference>
<evidence type="ECO:0000256" key="3">
    <source>
        <dbReference type="ARBA" id="ARBA00022801"/>
    </source>
</evidence>
<evidence type="ECO:0000313" key="7">
    <source>
        <dbReference type="EMBL" id="ABF87886.1"/>
    </source>
</evidence>
<evidence type="ECO:0000256" key="4">
    <source>
        <dbReference type="ARBA" id="ARBA00022825"/>
    </source>
</evidence>
<keyword evidence="4" id="KW-0720">Serine protease</keyword>
<dbReference type="CDD" id="cd07018">
    <property type="entry name" value="S49_SppA_67K_type"/>
    <property type="match status" value="1"/>
</dbReference>
<proteinExistence type="inferred from homology"/>
<organism evidence="7 8">
    <name type="scientific">Myxococcus xanthus (strain DK1622)</name>
    <dbReference type="NCBI Taxonomy" id="246197"/>
    <lineage>
        <taxon>Bacteria</taxon>
        <taxon>Pseudomonadati</taxon>
        <taxon>Myxococcota</taxon>
        <taxon>Myxococcia</taxon>
        <taxon>Myxococcales</taxon>
        <taxon>Cystobacterineae</taxon>
        <taxon>Myxococcaceae</taxon>
        <taxon>Myxococcus</taxon>
    </lineage>
</organism>
<dbReference type="InterPro" id="IPR047272">
    <property type="entry name" value="S49_SppA_C"/>
</dbReference>
<keyword evidence="5" id="KW-0732">Signal</keyword>
<dbReference type="InterPro" id="IPR047217">
    <property type="entry name" value="S49_SppA_67K_type_N"/>
</dbReference>
<dbReference type="OrthoDB" id="9764363at2"/>